<dbReference type="PROSITE" id="PS50043">
    <property type="entry name" value="HTH_LUXR_2"/>
    <property type="match status" value="1"/>
</dbReference>
<evidence type="ECO:0000313" key="6">
    <source>
        <dbReference type="Proteomes" id="UP001165427"/>
    </source>
</evidence>
<evidence type="ECO:0000313" key="5">
    <source>
        <dbReference type="EMBL" id="MCJ8500220.1"/>
    </source>
</evidence>
<dbReference type="Pfam" id="PF00196">
    <property type="entry name" value="GerE"/>
    <property type="match status" value="1"/>
</dbReference>
<keyword evidence="2" id="KW-0238">DNA-binding</keyword>
<gene>
    <name evidence="5" type="ORF">MRX98_06510</name>
</gene>
<dbReference type="GO" id="GO:0003677">
    <property type="term" value="F:DNA binding"/>
    <property type="evidence" value="ECO:0007669"/>
    <property type="project" value="UniProtKB-KW"/>
</dbReference>
<dbReference type="Proteomes" id="UP001165427">
    <property type="component" value="Unassembled WGS sequence"/>
</dbReference>
<dbReference type="CDD" id="cd06170">
    <property type="entry name" value="LuxR_C_like"/>
    <property type="match status" value="1"/>
</dbReference>
<dbReference type="InterPro" id="IPR000792">
    <property type="entry name" value="Tscrpt_reg_LuxR_C"/>
</dbReference>
<dbReference type="RefSeq" id="WP_246904085.1">
    <property type="nucleotide sequence ID" value="NZ_JALJRB010000005.1"/>
</dbReference>
<dbReference type="AlphaFoldDB" id="A0AA41UI04"/>
<dbReference type="InterPro" id="IPR036388">
    <property type="entry name" value="WH-like_DNA-bd_sf"/>
</dbReference>
<proteinExistence type="predicted"/>
<protein>
    <submittedName>
        <fullName evidence="5">Helix-turn-helix transcriptional regulator</fullName>
    </submittedName>
</protein>
<comment type="caution">
    <text evidence="5">The sequence shown here is derived from an EMBL/GenBank/DDBJ whole genome shotgun (WGS) entry which is preliminary data.</text>
</comment>
<feature type="domain" description="HTH luxR-type" evidence="4">
    <location>
        <begin position="123"/>
        <end position="188"/>
    </location>
</feature>
<keyword evidence="6" id="KW-1185">Reference proteome</keyword>
<dbReference type="PANTHER" id="PTHR44688">
    <property type="entry name" value="DNA-BINDING TRANSCRIPTIONAL ACTIVATOR DEVR_DOSR"/>
    <property type="match status" value="1"/>
</dbReference>
<accession>A0AA41UI04</accession>
<dbReference type="Gene3D" id="1.10.10.10">
    <property type="entry name" value="Winged helix-like DNA-binding domain superfamily/Winged helix DNA-binding domain"/>
    <property type="match status" value="1"/>
</dbReference>
<dbReference type="EMBL" id="JALJRB010000005">
    <property type="protein sequence ID" value="MCJ8500220.1"/>
    <property type="molecule type" value="Genomic_DNA"/>
</dbReference>
<sequence length="195" mass="21905">MGGIHQLQWIVTYFSKLIETEEVYFALLNVHLEVLHLPKRTAYFLQKHYNTNDIGGIPEDLLKTIQRERHVPEDSASPMPTFSFKQYPPGGHFLCRGFPITLNGGKNAILLKLIPYGPTEDFSHLTGIGLTPREVELLSFLPLGYPNSAIAMAMDISDNGVKKHLNSIAAKLNAKGRTEILYKAMLKKREIFALA</sequence>
<dbReference type="InterPro" id="IPR016032">
    <property type="entry name" value="Sig_transdc_resp-reg_C-effctor"/>
</dbReference>
<dbReference type="SUPFAM" id="SSF46894">
    <property type="entry name" value="C-terminal effector domain of the bipartite response regulators"/>
    <property type="match status" value="1"/>
</dbReference>
<name>A0AA41UI04_9BACT</name>
<evidence type="ECO:0000256" key="1">
    <source>
        <dbReference type="ARBA" id="ARBA00023015"/>
    </source>
</evidence>
<evidence type="ECO:0000256" key="3">
    <source>
        <dbReference type="ARBA" id="ARBA00023163"/>
    </source>
</evidence>
<reference evidence="5" key="1">
    <citation type="submission" date="2022-04" db="EMBL/GenBank/DDBJ databases">
        <title>Desulfatitalea alkaliphila sp. nov., a novel anaerobic sulfate-reducing bacterium isolated from terrestrial mud volcano, Taman Peninsula, Russia.</title>
        <authorList>
            <person name="Khomyakova M.A."/>
            <person name="Merkel A.Y."/>
            <person name="Slobodkin A.I."/>
        </authorList>
    </citation>
    <scope>NUCLEOTIDE SEQUENCE</scope>
    <source>
        <strain evidence="5">M08but</strain>
    </source>
</reference>
<organism evidence="5 6">
    <name type="scientific">Desulfatitalea alkaliphila</name>
    <dbReference type="NCBI Taxonomy" id="2929485"/>
    <lineage>
        <taxon>Bacteria</taxon>
        <taxon>Pseudomonadati</taxon>
        <taxon>Thermodesulfobacteriota</taxon>
        <taxon>Desulfobacteria</taxon>
        <taxon>Desulfobacterales</taxon>
        <taxon>Desulfosarcinaceae</taxon>
        <taxon>Desulfatitalea</taxon>
    </lineage>
</organism>
<evidence type="ECO:0000256" key="2">
    <source>
        <dbReference type="ARBA" id="ARBA00023125"/>
    </source>
</evidence>
<dbReference type="PANTHER" id="PTHR44688:SF16">
    <property type="entry name" value="DNA-BINDING TRANSCRIPTIONAL ACTIVATOR DEVR_DOSR"/>
    <property type="match status" value="1"/>
</dbReference>
<keyword evidence="3" id="KW-0804">Transcription</keyword>
<dbReference type="GO" id="GO:0006355">
    <property type="term" value="P:regulation of DNA-templated transcription"/>
    <property type="evidence" value="ECO:0007669"/>
    <property type="project" value="InterPro"/>
</dbReference>
<keyword evidence="1" id="KW-0805">Transcription regulation</keyword>
<evidence type="ECO:0000259" key="4">
    <source>
        <dbReference type="PROSITE" id="PS50043"/>
    </source>
</evidence>
<dbReference type="SMART" id="SM00421">
    <property type="entry name" value="HTH_LUXR"/>
    <property type="match status" value="1"/>
</dbReference>
<dbReference type="PRINTS" id="PR00038">
    <property type="entry name" value="HTHLUXR"/>
</dbReference>